<protein>
    <submittedName>
        <fullName evidence="1">Uncharacterized protein</fullName>
    </submittedName>
</protein>
<name>A0A225WQ88_9STRA</name>
<dbReference type="Proteomes" id="UP000198211">
    <property type="component" value="Unassembled WGS sequence"/>
</dbReference>
<sequence>MSIPITKKQLITPAFLRLLYRQINFKLSHQRLVWGYILVCYFFLLRRSEYLKIEALTNYPSQYKIGLEWAKNNPFGRTEDQILCLVRALQHVVRARPEMHQKTARHLAVNQQASEVAKAIKGTDIAANVPA</sequence>
<dbReference type="EMBL" id="NBNE01000478">
    <property type="protein sequence ID" value="OWZ19167.1"/>
    <property type="molecule type" value="Genomic_DNA"/>
</dbReference>
<comment type="caution">
    <text evidence="1">The sequence shown here is derived from an EMBL/GenBank/DDBJ whole genome shotgun (WGS) entry which is preliminary data.</text>
</comment>
<gene>
    <name evidence="1" type="ORF">PHMEG_0006626</name>
</gene>
<evidence type="ECO:0000313" key="2">
    <source>
        <dbReference type="Proteomes" id="UP000198211"/>
    </source>
</evidence>
<dbReference type="AlphaFoldDB" id="A0A225WQ88"/>
<accession>A0A225WQ88</accession>
<reference evidence="2" key="1">
    <citation type="submission" date="2017-03" db="EMBL/GenBank/DDBJ databases">
        <title>Phytopthora megakarya and P. palmivora, two closely related causual agents of cacao black pod achieved similar genome size and gene model numbers by different mechanisms.</title>
        <authorList>
            <person name="Ali S."/>
            <person name="Shao J."/>
            <person name="Larry D.J."/>
            <person name="Kronmiller B."/>
            <person name="Shen D."/>
            <person name="Strem M.D."/>
            <person name="Melnick R.L."/>
            <person name="Guiltinan M.J."/>
            <person name="Tyler B.M."/>
            <person name="Meinhardt L.W."/>
            <person name="Bailey B.A."/>
        </authorList>
    </citation>
    <scope>NUCLEOTIDE SEQUENCE [LARGE SCALE GENOMIC DNA]</scope>
    <source>
        <strain evidence="2">zdho120</strain>
    </source>
</reference>
<keyword evidence="2" id="KW-1185">Reference proteome</keyword>
<dbReference type="OrthoDB" id="8906724at2759"/>
<evidence type="ECO:0000313" key="1">
    <source>
        <dbReference type="EMBL" id="OWZ19167.1"/>
    </source>
</evidence>
<proteinExistence type="predicted"/>
<organism evidence="1 2">
    <name type="scientific">Phytophthora megakarya</name>
    <dbReference type="NCBI Taxonomy" id="4795"/>
    <lineage>
        <taxon>Eukaryota</taxon>
        <taxon>Sar</taxon>
        <taxon>Stramenopiles</taxon>
        <taxon>Oomycota</taxon>
        <taxon>Peronosporomycetes</taxon>
        <taxon>Peronosporales</taxon>
        <taxon>Peronosporaceae</taxon>
        <taxon>Phytophthora</taxon>
    </lineage>
</organism>